<reference evidence="1" key="1">
    <citation type="submission" date="2024-09" db="EMBL/GenBank/DDBJ databases">
        <title>Black Yeasts Isolated from many extreme environments.</title>
        <authorList>
            <person name="Coleine C."/>
            <person name="Stajich J.E."/>
            <person name="Selbmann L."/>
        </authorList>
    </citation>
    <scope>NUCLEOTIDE SEQUENCE</scope>
    <source>
        <strain evidence="1">CCFEE 5737</strain>
    </source>
</reference>
<dbReference type="Proteomes" id="UP001186974">
    <property type="component" value="Unassembled WGS sequence"/>
</dbReference>
<protein>
    <submittedName>
        <fullName evidence="1">Uncharacterized protein</fullName>
    </submittedName>
</protein>
<evidence type="ECO:0000313" key="1">
    <source>
        <dbReference type="EMBL" id="KAK3080599.1"/>
    </source>
</evidence>
<sequence>MHLKSYSLLKVYKYIVHLFMKLIGLISPSFLHAQRSTSSAGQEPDLHMPADISKAFLISFPPFVVTGAAAQEELSKPTPPTMPRCRLGHHHRTYSWPPCTQLLPNDNMSKREPLPDINDEPFAHFVTPITEADDPFDASLFDAGIEPADPAASRINRFRARLEQRWSQYVARHHVLLHAVFHEDFTARDFFATRPRRRRNANIFCDLDSSRAPSLTPIIKIVTPEDVERELTTEREAHYELTRGRASDLLVNAARQRRRGRRPSRTLSGRRHSWREPSTDIFTVIEEPETAAIEKEDGGYQEESKDLGHKRPDSGVWLGFDW</sequence>
<comment type="caution">
    <text evidence="1">The sequence shown here is derived from an EMBL/GenBank/DDBJ whole genome shotgun (WGS) entry which is preliminary data.</text>
</comment>
<gene>
    <name evidence="1" type="ORF">LTS18_014912</name>
</gene>
<organism evidence="1 2">
    <name type="scientific">Coniosporium uncinatum</name>
    <dbReference type="NCBI Taxonomy" id="93489"/>
    <lineage>
        <taxon>Eukaryota</taxon>
        <taxon>Fungi</taxon>
        <taxon>Dikarya</taxon>
        <taxon>Ascomycota</taxon>
        <taxon>Pezizomycotina</taxon>
        <taxon>Dothideomycetes</taxon>
        <taxon>Dothideomycetes incertae sedis</taxon>
        <taxon>Coniosporium</taxon>
    </lineage>
</organism>
<dbReference type="EMBL" id="JAWDJW010000487">
    <property type="protein sequence ID" value="KAK3080599.1"/>
    <property type="molecule type" value="Genomic_DNA"/>
</dbReference>
<accession>A0ACC3DV60</accession>
<evidence type="ECO:0000313" key="2">
    <source>
        <dbReference type="Proteomes" id="UP001186974"/>
    </source>
</evidence>
<keyword evidence="2" id="KW-1185">Reference proteome</keyword>
<proteinExistence type="predicted"/>
<name>A0ACC3DV60_9PEZI</name>